<protein>
    <submittedName>
        <fullName evidence="1">Uncharacterized protein</fullName>
    </submittedName>
</protein>
<organism evidence="1">
    <name type="scientific">Lepeophtheirus salmonis</name>
    <name type="common">Salmon louse</name>
    <name type="synonym">Caligus salmonis</name>
    <dbReference type="NCBI Taxonomy" id="72036"/>
    <lineage>
        <taxon>Eukaryota</taxon>
        <taxon>Metazoa</taxon>
        <taxon>Ecdysozoa</taxon>
        <taxon>Arthropoda</taxon>
        <taxon>Crustacea</taxon>
        <taxon>Multicrustacea</taxon>
        <taxon>Hexanauplia</taxon>
        <taxon>Copepoda</taxon>
        <taxon>Siphonostomatoida</taxon>
        <taxon>Caligidae</taxon>
        <taxon>Lepeophtheirus</taxon>
    </lineage>
</organism>
<dbReference type="EMBL" id="HACA01011083">
    <property type="protein sequence ID" value="CDW28444.1"/>
    <property type="molecule type" value="Transcribed_RNA"/>
</dbReference>
<reference evidence="1" key="1">
    <citation type="submission" date="2014-05" db="EMBL/GenBank/DDBJ databases">
        <authorList>
            <person name="Chronopoulou M."/>
        </authorList>
    </citation>
    <scope>NUCLEOTIDE SEQUENCE</scope>
    <source>
        <tissue evidence="1">Whole organism</tissue>
    </source>
</reference>
<dbReference type="AlphaFoldDB" id="A0A0K2TQY8"/>
<proteinExistence type="predicted"/>
<name>A0A0K2TQY8_LEPSM</name>
<sequence length="175" mass="19845">MISDKTRSRRDWYAVKGASMVSHFITTGIPSVIDWRSWMTISYWIQANMYPEVVPTFHLISPDNTTERCADIGHRIPINRGCVWDAELQCPKIGTYISYNYRTLKVLVPVLNSETNADNASIITQMEGTVGRLQKSGGIRLPTFVGNAPAIRDGRWEGVHIPTRLSAHTHRHEDH</sequence>
<evidence type="ECO:0000313" key="1">
    <source>
        <dbReference type="EMBL" id="CDW28444.1"/>
    </source>
</evidence>
<accession>A0A0K2TQY8</accession>